<protein>
    <submittedName>
        <fullName evidence="1">Uncharacterized protein</fullName>
    </submittedName>
</protein>
<evidence type="ECO:0000313" key="1">
    <source>
        <dbReference type="EMBL" id="CDW40427.1"/>
    </source>
</evidence>
<proteinExistence type="predicted"/>
<name>A0A0K2URE3_LEPSM</name>
<reference evidence="1" key="1">
    <citation type="submission" date="2014-05" db="EMBL/GenBank/DDBJ databases">
        <authorList>
            <person name="Chronopoulou M."/>
        </authorList>
    </citation>
    <scope>NUCLEOTIDE SEQUENCE</scope>
    <source>
        <tissue evidence="1">Whole organism</tissue>
    </source>
</reference>
<feature type="non-terminal residue" evidence="1">
    <location>
        <position position="1"/>
    </location>
</feature>
<organism evidence="1">
    <name type="scientific">Lepeophtheirus salmonis</name>
    <name type="common">Salmon louse</name>
    <name type="synonym">Caligus salmonis</name>
    <dbReference type="NCBI Taxonomy" id="72036"/>
    <lineage>
        <taxon>Eukaryota</taxon>
        <taxon>Metazoa</taxon>
        <taxon>Ecdysozoa</taxon>
        <taxon>Arthropoda</taxon>
        <taxon>Crustacea</taxon>
        <taxon>Multicrustacea</taxon>
        <taxon>Hexanauplia</taxon>
        <taxon>Copepoda</taxon>
        <taxon>Siphonostomatoida</taxon>
        <taxon>Caligidae</taxon>
        <taxon>Lepeophtheirus</taxon>
    </lineage>
</organism>
<dbReference type="AlphaFoldDB" id="A0A0K2URE3"/>
<accession>A0A0K2URE3</accession>
<dbReference type="EMBL" id="HACA01023066">
    <property type="protein sequence ID" value="CDW40427.1"/>
    <property type="molecule type" value="Transcribed_RNA"/>
</dbReference>
<feature type="non-terminal residue" evidence="1">
    <location>
        <position position="52"/>
    </location>
</feature>
<sequence length="52" mass="6068">YYVEIYSSNCHRLSRDPSPLTPIINSSFYNASRSTVLYSPKKEAKIIFTDFF</sequence>